<organism evidence="1 2">
    <name type="scientific">Amanita thiersii Skay4041</name>
    <dbReference type="NCBI Taxonomy" id="703135"/>
    <lineage>
        <taxon>Eukaryota</taxon>
        <taxon>Fungi</taxon>
        <taxon>Dikarya</taxon>
        <taxon>Basidiomycota</taxon>
        <taxon>Agaricomycotina</taxon>
        <taxon>Agaricomycetes</taxon>
        <taxon>Agaricomycetidae</taxon>
        <taxon>Agaricales</taxon>
        <taxon>Pluteineae</taxon>
        <taxon>Amanitaceae</taxon>
        <taxon>Amanita</taxon>
    </lineage>
</organism>
<dbReference type="AlphaFoldDB" id="A0A2A9NJ30"/>
<evidence type="ECO:0000313" key="2">
    <source>
        <dbReference type="Proteomes" id="UP000242287"/>
    </source>
</evidence>
<accession>A0A2A9NJ30</accession>
<keyword evidence="2" id="KW-1185">Reference proteome</keyword>
<reference evidence="1 2" key="1">
    <citation type="submission" date="2014-02" db="EMBL/GenBank/DDBJ databases">
        <title>Transposable element dynamics among asymbiotic and ectomycorrhizal Amanita fungi.</title>
        <authorList>
            <consortium name="DOE Joint Genome Institute"/>
            <person name="Hess J."/>
            <person name="Skrede I."/>
            <person name="Wolfe B."/>
            <person name="LaButti K."/>
            <person name="Ohm R.A."/>
            <person name="Grigoriev I.V."/>
            <person name="Pringle A."/>
        </authorList>
    </citation>
    <scope>NUCLEOTIDE SEQUENCE [LARGE SCALE GENOMIC DNA]</scope>
    <source>
        <strain evidence="1 2">SKay4041</strain>
    </source>
</reference>
<gene>
    <name evidence="1" type="ORF">AMATHDRAFT_67042</name>
</gene>
<protein>
    <submittedName>
        <fullName evidence="1">Uncharacterized protein</fullName>
    </submittedName>
</protein>
<name>A0A2A9NJ30_9AGAR</name>
<dbReference type="Proteomes" id="UP000242287">
    <property type="component" value="Unassembled WGS sequence"/>
</dbReference>
<evidence type="ECO:0000313" key="1">
    <source>
        <dbReference type="EMBL" id="PFH47712.1"/>
    </source>
</evidence>
<dbReference type="EMBL" id="KZ302096">
    <property type="protein sequence ID" value="PFH47712.1"/>
    <property type="molecule type" value="Genomic_DNA"/>
</dbReference>
<proteinExistence type="predicted"/>
<sequence>MPTLSRRPAERMMMRLNAIPMIGKLRALNIRATAAALHEIGESIKKINAKPVVTVNSRPDSAIMCIAKRRVPPEFKHLVSTTTLQIRITIAVVA</sequence>